<feature type="compositionally biased region" description="Basic and acidic residues" evidence="1">
    <location>
        <begin position="89"/>
        <end position="114"/>
    </location>
</feature>
<comment type="caution">
    <text evidence="2">The sequence shown here is derived from an EMBL/GenBank/DDBJ whole genome shotgun (WGS) entry which is preliminary data.</text>
</comment>
<sequence length="192" mass="21323">MVADWNRQEGAAGAWPFSWLGSFRALPRRKGLDGRIWMADELSFSFLNETAWESGTACSSAAGDVRRNPATRLNGKVSGSLVYCASRGNGERTESERRANGKPLETKKKNKELQQQKLPANTRHGKNGTCMGTDKEKRRGRTKTTNLRLQRSCATPSAVEELAFGDLKAEWLSRDNNITIAWWVPAGGLPRK</sequence>
<gene>
    <name evidence="2" type="ORF">E4U43_003892</name>
</gene>
<evidence type="ECO:0000313" key="2">
    <source>
        <dbReference type="EMBL" id="KAG5991971.1"/>
    </source>
</evidence>
<organism evidence="2 3">
    <name type="scientific">Claviceps pusilla</name>
    <dbReference type="NCBI Taxonomy" id="123648"/>
    <lineage>
        <taxon>Eukaryota</taxon>
        <taxon>Fungi</taxon>
        <taxon>Dikarya</taxon>
        <taxon>Ascomycota</taxon>
        <taxon>Pezizomycotina</taxon>
        <taxon>Sordariomycetes</taxon>
        <taxon>Hypocreomycetidae</taxon>
        <taxon>Hypocreales</taxon>
        <taxon>Clavicipitaceae</taxon>
        <taxon>Claviceps</taxon>
    </lineage>
</organism>
<evidence type="ECO:0000256" key="1">
    <source>
        <dbReference type="SAM" id="MobiDB-lite"/>
    </source>
</evidence>
<name>A0A9P7SXD9_9HYPO</name>
<proteinExistence type="predicted"/>
<feature type="region of interest" description="Disordered" evidence="1">
    <location>
        <begin position="88"/>
        <end position="149"/>
    </location>
</feature>
<reference evidence="2" key="1">
    <citation type="journal article" date="2020" name="bioRxiv">
        <title>Whole genome comparisons of ergot fungi reveals the divergence and evolution of species within the genus Claviceps are the result of varying mechanisms driving genome evolution and host range expansion.</title>
        <authorList>
            <person name="Wyka S.A."/>
            <person name="Mondo S.J."/>
            <person name="Liu M."/>
            <person name="Dettman J."/>
            <person name="Nalam V."/>
            <person name="Broders K.D."/>
        </authorList>
    </citation>
    <scope>NUCLEOTIDE SEQUENCE</scope>
    <source>
        <strain evidence="2">CCC 602</strain>
    </source>
</reference>
<protein>
    <submittedName>
        <fullName evidence="2">Uncharacterized protein</fullName>
    </submittedName>
</protein>
<keyword evidence="3" id="KW-1185">Reference proteome</keyword>
<dbReference type="EMBL" id="SRPW01002568">
    <property type="protein sequence ID" value="KAG5991971.1"/>
    <property type="molecule type" value="Genomic_DNA"/>
</dbReference>
<evidence type="ECO:0000313" key="3">
    <source>
        <dbReference type="Proteomes" id="UP000748025"/>
    </source>
</evidence>
<dbReference type="AlphaFoldDB" id="A0A9P7SXD9"/>
<accession>A0A9P7SXD9</accession>
<dbReference type="Proteomes" id="UP000748025">
    <property type="component" value="Unassembled WGS sequence"/>
</dbReference>